<dbReference type="Proteomes" id="UP000219353">
    <property type="component" value="Unassembled WGS sequence"/>
</dbReference>
<keyword evidence="1" id="KW-0472">Membrane</keyword>
<evidence type="ECO:0000313" key="2">
    <source>
        <dbReference type="EMBL" id="SNY50845.1"/>
    </source>
</evidence>
<keyword evidence="1" id="KW-0812">Transmembrane</keyword>
<reference evidence="3" key="1">
    <citation type="submission" date="2017-09" db="EMBL/GenBank/DDBJ databases">
        <authorList>
            <person name="Varghese N."/>
            <person name="Submissions S."/>
        </authorList>
    </citation>
    <scope>NUCLEOTIDE SEQUENCE [LARGE SCALE GENOMIC DNA]</scope>
    <source>
        <strain evidence="3">CGMCC 1.12461</strain>
    </source>
</reference>
<keyword evidence="1" id="KW-1133">Transmembrane helix</keyword>
<protein>
    <submittedName>
        <fullName evidence="2">Dicarboxylate transport</fullName>
    </submittedName>
</protein>
<dbReference type="OrthoDB" id="9759996at2"/>
<dbReference type="Pfam" id="PF11739">
    <property type="entry name" value="YdbH-like"/>
    <property type="match status" value="1"/>
</dbReference>
<accession>A0A285IS58</accession>
<dbReference type="EMBL" id="OBEB01000003">
    <property type="protein sequence ID" value="SNY50845.1"/>
    <property type="molecule type" value="Genomic_DNA"/>
</dbReference>
<name>A0A285IS58_9GAMM</name>
<organism evidence="2 3">
    <name type="scientific">Arsukibacterium tuosuense</name>
    <dbReference type="NCBI Taxonomy" id="1323745"/>
    <lineage>
        <taxon>Bacteria</taxon>
        <taxon>Pseudomonadati</taxon>
        <taxon>Pseudomonadota</taxon>
        <taxon>Gammaproteobacteria</taxon>
        <taxon>Chromatiales</taxon>
        <taxon>Chromatiaceae</taxon>
        <taxon>Arsukibacterium</taxon>
    </lineage>
</organism>
<keyword evidence="3" id="KW-1185">Reference proteome</keyword>
<dbReference type="AlphaFoldDB" id="A0A285IS58"/>
<evidence type="ECO:0000256" key="1">
    <source>
        <dbReference type="SAM" id="Phobius"/>
    </source>
</evidence>
<dbReference type="InterPro" id="IPR021730">
    <property type="entry name" value="YdbH"/>
</dbReference>
<gene>
    <name evidence="2" type="ORF">SAMN06297280_1686</name>
</gene>
<proteinExistence type="predicted"/>
<evidence type="ECO:0000313" key="3">
    <source>
        <dbReference type="Proteomes" id="UP000219353"/>
    </source>
</evidence>
<dbReference type="RefSeq" id="WP_097110962.1">
    <property type="nucleotide sequence ID" value="NZ_OBEB01000003.1"/>
</dbReference>
<feature type="transmembrane region" description="Helical" evidence="1">
    <location>
        <begin position="7"/>
        <end position="26"/>
    </location>
</feature>
<sequence>MRRFLKALLILVIGLPVIAVVGYWYIQQQIVQAGISNLQLDFRRLTLRGASFASVRLQLAHNGALHQLELQNVDINWQWQQAFKPALQQLSLGPGLITLDKPAQPEATTQQSPFRLPDNWQLPDWLPEHIHINDTRILLPCPAGQCQLDLNGYLNYVNPPQSAGPADSSKPPYWQSQLSLSALPAAAGNHQGQDGQQTDQAISQFLIDLTYQPAPQPTLELTVQQAEQIGLKVKQQIIPDSQRAVTELILALSPPSTANQTLLRQWGVELPDAWLAQFQQPVQLYSKLQWQLPANGDLSTLLSKHDIEAIVVGRAPDPFYLPQLGLIQGELNAELTLKNQLVSRWQLNASGTLSELELPAAAADYGVKLNPVDFVISANTTNPATLSSNTTRPLDMAALPLQLALSSEGGTNFSLESELTVDLTDSLAIAINKAELMASVARLKLPQQAAALTSLQLKTGLSGHWQADNWQVTLKDGSSLTGSLSGALATDTVTTNNLELSLAKSHVGGDQGGITDLSTDLRLSVNKLSHPALLSQNWQWQGLLRGNATHFTVENGQLSNDAGITVSHQLNYQTATSAVTIQWQLAEIFLLAGNPLAATINAWPELLTLNRGKLSASGEINVNHSDVTSSSQLQLGDLAGIYDRSLFAGLNASVDIALHDNGLHLDTTNFRLDRLNHGFEMGPLSLTGAASLPLARPEQLTVDLQQVELQLMQGKITANNQQLDFSQSENQLILQLQQIDLASLLQQHPSSDLTGNGKLSGTVPITIGTKGLSVNEGRIAAEAPGGRLQYQSESTSAMAKSNSNMKLVFDALENFQYTVLSSDISYDTSGRLVLGLKLQGSNPNLQQGRAINLNVNLEEDLPALITSLQLTNKLNDVITQRVQQYLKQQQAAAAANGEKP</sequence>